<dbReference type="PANTHER" id="PTHR30371:SF0">
    <property type="entry name" value="SEC-INDEPENDENT PROTEIN TRANSLOCASE PROTEIN TATC, CHLOROPLASTIC-RELATED"/>
    <property type="match status" value="1"/>
</dbReference>
<reference evidence="6 7" key="1">
    <citation type="journal article" date="2012" name="J. Bacteriol.">
        <title>Genome Sequence of Fibrella aestuarina BUZ 2T, a Filamentous Marine Bacterium.</title>
        <authorList>
            <person name="Filippini M."/>
            <person name="Qi W."/>
            <person name="Blom J."/>
            <person name="Goesmann A."/>
            <person name="Smits T.H."/>
            <person name="Bagheri H.C."/>
        </authorList>
    </citation>
    <scope>NUCLEOTIDE SEQUENCE [LARGE SCALE GENOMIC DNA]</scope>
    <source>
        <strain evidence="7">BUZ 2T</strain>
    </source>
</reference>
<dbReference type="PANTHER" id="PTHR30371">
    <property type="entry name" value="SEC-INDEPENDENT PROTEIN TRANSLOCASE PROTEIN TATC"/>
    <property type="match status" value="1"/>
</dbReference>
<dbReference type="GO" id="GO:0065002">
    <property type="term" value="P:intracellular protein transmembrane transport"/>
    <property type="evidence" value="ECO:0007669"/>
    <property type="project" value="TreeGrafter"/>
</dbReference>
<dbReference type="AlphaFoldDB" id="I0K549"/>
<evidence type="ECO:0000313" key="6">
    <source>
        <dbReference type="EMBL" id="CCG99252.1"/>
    </source>
</evidence>
<dbReference type="RefSeq" id="WP_015330351.1">
    <property type="nucleotide sequence ID" value="NC_020054.1"/>
</dbReference>
<evidence type="ECO:0000256" key="2">
    <source>
        <dbReference type="ARBA" id="ARBA00022692"/>
    </source>
</evidence>
<accession>I0K549</accession>
<dbReference type="KEGG" id="fae:FAES_1242"/>
<keyword evidence="5" id="KW-1003">Cell membrane</keyword>
<dbReference type="NCBIfam" id="TIGR00945">
    <property type="entry name" value="tatC"/>
    <property type="match status" value="1"/>
</dbReference>
<comment type="caution">
    <text evidence="5">Lacks conserved residue(s) required for the propagation of feature annotation.</text>
</comment>
<comment type="subunit">
    <text evidence="5">Forms a complex with TatA.</text>
</comment>
<dbReference type="InterPro" id="IPR002033">
    <property type="entry name" value="TatC"/>
</dbReference>
<keyword evidence="5" id="KW-0653">Protein transport</keyword>
<dbReference type="PRINTS" id="PR01840">
    <property type="entry name" value="TATCFAMILY"/>
</dbReference>
<dbReference type="PATRIC" id="fig|1166018.3.peg.2965"/>
<name>I0K549_9BACT</name>
<dbReference type="GO" id="GO:0033281">
    <property type="term" value="C:TAT protein transport complex"/>
    <property type="evidence" value="ECO:0007669"/>
    <property type="project" value="UniProtKB-UniRule"/>
</dbReference>
<evidence type="ECO:0000313" key="7">
    <source>
        <dbReference type="Proteomes" id="UP000011058"/>
    </source>
</evidence>
<feature type="transmembrane region" description="Helical" evidence="5">
    <location>
        <begin position="115"/>
        <end position="136"/>
    </location>
</feature>
<comment type="function">
    <text evidence="5">Part of the twin-arginine translocation (Tat) system that transports large folded proteins containing a characteristic twin-arginine motif in their signal peptide across membranes.</text>
</comment>
<dbReference type="STRING" id="1166018.FAES_1242"/>
<keyword evidence="2 5" id="KW-0812">Transmembrane</keyword>
<dbReference type="GO" id="GO:0009977">
    <property type="term" value="F:proton motive force dependent protein transmembrane transporter activity"/>
    <property type="evidence" value="ECO:0007669"/>
    <property type="project" value="TreeGrafter"/>
</dbReference>
<protein>
    <recommendedName>
        <fullName evidence="5">Sec-independent protein translocase protein TatC</fullName>
    </recommendedName>
</protein>
<dbReference type="HAMAP" id="MF_00902">
    <property type="entry name" value="TatC"/>
    <property type="match status" value="1"/>
</dbReference>
<dbReference type="Pfam" id="PF00902">
    <property type="entry name" value="TatC"/>
    <property type="match status" value="1"/>
</dbReference>
<keyword evidence="5" id="KW-0811">Translocation</keyword>
<evidence type="ECO:0000256" key="3">
    <source>
        <dbReference type="ARBA" id="ARBA00022989"/>
    </source>
</evidence>
<feature type="transmembrane region" description="Helical" evidence="5">
    <location>
        <begin position="48"/>
        <end position="72"/>
    </location>
</feature>
<organism evidence="6 7">
    <name type="scientific">Fibrella aestuarina BUZ 2</name>
    <dbReference type="NCBI Taxonomy" id="1166018"/>
    <lineage>
        <taxon>Bacteria</taxon>
        <taxon>Pseudomonadati</taxon>
        <taxon>Bacteroidota</taxon>
        <taxon>Cytophagia</taxon>
        <taxon>Cytophagales</taxon>
        <taxon>Spirosomataceae</taxon>
        <taxon>Fibrella</taxon>
    </lineage>
</organism>
<keyword evidence="4 5" id="KW-0472">Membrane</keyword>
<evidence type="ECO:0000256" key="5">
    <source>
        <dbReference type="HAMAP-Rule" id="MF_00902"/>
    </source>
</evidence>
<feature type="transmembrane region" description="Helical" evidence="5">
    <location>
        <begin position="157"/>
        <end position="181"/>
    </location>
</feature>
<feature type="transmembrane region" description="Helical" evidence="5">
    <location>
        <begin position="201"/>
        <end position="227"/>
    </location>
</feature>
<dbReference type="HOGENOM" id="CLU_031942_3_2_10"/>
<dbReference type="GO" id="GO:0043953">
    <property type="term" value="P:protein transport by the Tat complex"/>
    <property type="evidence" value="ECO:0007669"/>
    <property type="project" value="UniProtKB-UniRule"/>
</dbReference>
<proteinExistence type="inferred from homology"/>
<comment type="similarity">
    <text evidence="5">Belongs to the TatC family.</text>
</comment>
<dbReference type="OrthoDB" id="9777044at2"/>
<keyword evidence="5" id="KW-0813">Transport</keyword>
<dbReference type="Proteomes" id="UP000011058">
    <property type="component" value="Chromosome"/>
</dbReference>
<gene>
    <name evidence="5" type="primary">tatC</name>
    <name evidence="6" type="ORF">FAES_1242</name>
</gene>
<sequence length="298" mass="33658">MALDQSFDDKFYNYDEDSESALPDPDSDGTEMSFLEHLEELRWHLLRAFASIFVFAVIAFIFIKDIFAVVVLGPAKADFWTYKQMCKLSDYTGYADLCVKKLDFELQALGVSDQFTMSLTSSFIIGLCFAFPYAFWEIWRFIKPGLRTSETKAARGAVFYVSSLFLMGLLFGYFIVSPLAINFLANYQLTPEIKNQFDITSYMGVIATLSLGCALMFQMPIVAFVLSKVGILTPGFMREYRKHAWIVILVIAGVITPSPDIYSQVLVALPLALLYEVSILVSRSIQRARLKDAQELAN</sequence>
<comment type="subcellular location">
    <subcellularLocation>
        <location evidence="5">Cell membrane</location>
        <topology evidence="5">Multi-pass membrane protein</topology>
    </subcellularLocation>
    <subcellularLocation>
        <location evidence="1">Membrane</location>
        <topology evidence="1">Multi-pass membrane protein</topology>
    </subcellularLocation>
</comment>
<dbReference type="EMBL" id="HE796683">
    <property type="protein sequence ID" value="CCG99252.1"/>
    <property type="molecule type" value="Genomic_DNA"/>
</dbReference>
<dbReference type="eggNOG" id="COG0805">
    <property type="taxonomic scope" value="Bacteria"/>
</dbReference>
<keyword evidence="3 5" id="KW-1133">Transmembrane helix</keyword>
<keyword evidence="7" id="KW-1185">Reference proteome</keyword>
<evidence type="ECO:0000256" key="4">
    <source>
        <dbReference type="ARBA" id="ARBA00023136"/>
    </source>
</evidence>
<evidence type="ECO:0000256" key="1">
    <source>
        <dbReference type="ARBA" id="ARBA00004141"/>
    </source>
</evidence>